<dbReference type="InParanoid" id="F8Q8B8"/>
<dbReference type="HOGENOM" id="CLU_057546_1_2_1"/>
<evidence type="ECO:0000313" key="3">
    <source>
        <dbReference type="Proteomes" id="UP000008063"/>
    </source>
</evidence>
<reference evidence="3" key="1">
    <citation type="journal article" date="2011" name="Science">
        <title>The plant cell wall-decomposing machinery underlies the functional diversity of forest fungi.</title>
        <authorList>
            <person name="Eastwood D.C."/>
            <person name="Floudas D."/>
            <person name="Binder M."/>
            <person name="Majcherczyk A."/>
            <person name="Schneider P."/>
            <person name="Aerts A."/>
            <person name="Asiegbu F.O."/>
            <person name="Baker S.E."/>
            <person name="Barry K."/>
            <person name="Bendiksby M."/>
            <person name="Blumentritt M."/>
            <person name="Coutinho P.M."/>
            <person name="Cullen D."/>
            <person name="de Vries R.P."/>
            <person name="Gathman A."/>
            <person name="Goodell B."/>
            <person name="Henrissat B."/>
            <person name="Ihrmark K."/>
            <person name="Kauserud H."/>
            <person name="Kohler A."/>
            <person name="LaButti K."/>
            <person name="Lapidus A."/>
            <person name="Lavin J.L."/>
            <person name="Lee Y.-H."/>
            <person name="Lindquist E."/>
            <person name="Lilly W."/>
            <person name="Lucas S."/>
            <person name="Morin E."/>
            <person name="Murat C."/>
            <person name="Oguiza J.A."/>
            <person name="Park J."/>
            <person name="Pisabarro A.G."/>
            <person name="Riley R."/>
            <person name="Rosling A."/>
            <person name="Salamov A."/>
            <person name="Schmidt O."/>
            <person name="Schmutz J."/>
            <person name="Skrede I."/>
            <person name="Stenlid J."/>
            <person name="Wiebenga A."/>
            <person name="Xie X."/>
            <person name="Kuees U."/>
            <person name="Hibbett D.S."/>
            <person name="Hoffmeister D."/>
            <person name="Hoegberg N."/>
            <person name="Martin F."/>
            <person name="Grigoriev I.V."/>
            <person name="Watkinson S.C."/>
        </authorList>
    </citation>
    <scope>NUCLEOTIDE SEQUENCE [LARGE SCALE GENOMIC DNA]</scope>
    <source>
        <strain evidence="3">strain S7.3</strain>
    </source>
</reference>
<evidence type="ECO:0000259" key="1">
    <source>
        <dbReference type="PROSITE" id="PS50056"/>
    </source>
</evidence>
<dbReference type="InterPro" id="IPR016130">
    <property type="entry name" value="Tyr_Pase_AS"/>
</dbReference>
<sequence length="378" mass="43100">MHQNTECPVESPLSSAVVDSIDSIRERAVGHHHRRRHRYLKFNPDLIFRIIDPTKVRKSSNPLPPPFVGIDGVHNIRTIGHFLRSPSVKIKQNLIYRSADLKGITEEGKTQFMGHGIKTVVDLRLEHDYDSIPGLPGVEWLSVPSEEQPPETTEEIIGMLESFQTFSLEAFMVVYAEVLEVSGKVFELFFTHLRDKPNVPVLVHCSAGKDRTGLAIALLLKILRVDDYDIVYDYTLSSIGLGTAMPGLITSFGNNNEAYRENPIGLMNFLSSHPDTMVVALVQLWESFGGGRELFDDTYEFTTRRYRENSRKLDSGIEKNGDQWHNMYCKNRQLVQNKGKSTVRLVTIHRSTDRAIIKDSLSTYRFYEPWIESRTNCT</sequence>
<dbReference type="Proteomes" id="UP000008063">
    <property type="component" value="Unassembled WGS sequence"/>
</dbReference>
<protein>
    <recommendedName>
        <fullName evidence="1">Tyrosine specific protein phosphatases domain-containing protein</fullName>
    </recommendedName>
</protein>
<dbReference type="AlphaFoldDB" id="F8Q8B8"/>
<dbReference type="EMBL" id="GL945485">
    <property type="protein sequence ID" value="EGN95806.1"/>
    <property type="molecule type" value="Genomic_DNA"/>
</dbReference>
<dbReference type="PROSITE" id="PS00383">
    <property type="entry name" value="TYR_PHOSPHATASE_1"/>
    <property type="match status" value="1"/>
</dbReference>
<dbReference type="PROSITE" id="PS50056">
    <property type="entry name" value="TYR_PHOSPHATASE_2"/>
    <property type="match status" value="1"/>
</dbReference>
<dbReference type="Gene3D" id="3.90.190.10">
    <property type="entry name" value="Protein tyrosine phosphatase superfamily"/>
    <property type="match status" value="1"/>
</dbReference>
<keyword evidence="3" id="KW-1185">Reference proteome</keyword>
<feature type="domain" description="Tyrosine specific protein phosphatases" evidence="1">
    <location>
        <begin position="187"/>
        <end position="231"/>
    </location>
</feature>
<dbReference type="PANTHER" id="PTHR31126">
    <property type="entry name" value="TYROSINE-PROTEIN PHOSPHATASE"/>
    <property type="match status" value="1"/>
</dbReference>
<dbReference type="PANTHER" id="PTHR31126:SF1">
    <property type="entry name" value="TYROSINE SPECIFIC PROTEIN PHOSPHATASES DOMAIN-CONTAINING PROTEIN"/>
    <property type="match status" value="1"/>
</dbReference>
<dbReference type="InterPro" id="IPR029021">
    <property type="entry name" value="Prot-tyrosine_phosphatase-like"/>
</dbReference>
<dbReference type="Pfam" id="PF13350">
    <property type="entry name" value="Y_phosphatase3"/>
    <property type="match status" value="1"/>
</dbReference>
<dbReference type="SUPFAM" id="SSF52799">
    <property type="entry name" value="(Phosphotyrosine protein) phosphatases II"/>
    <property type="match status" value="1"/>
</dbReference>
<evidence type="ECO:0000313" key="2">
    <source>
        <dbReference type="EMBL" id="EGN95806.1"/>
    </source>
</evidence>
<organism evidence="3">
    <name type="scientific">Serpula lacrymans var. lacrymans (strain S7.3)</name>
    <name type="common">Dry rot fungus</name>
    <dbReference type="NCBI Taxonomy" id="936435"/>
    <lineage>
        <taxon>Eukaryota</taxon>
        <taxon>Fungi</taxon>
        <taxon>Dikarya</taxon>
        <taxon>Basidiomycota</taxon>
        <taxon>Agaricomycotina</taxon>
        <taxon>Agaricomycetes</taxon>
        <taxon>Agaricomycetidae</taxon>
        <taxon>Boletales</taxon>
        <taxon>Coniophorineae</taxon>
        <taxon>Serpulaceae</taxon>
        <taxon>Serpula</taxon>
    </lineage>
</organism>
<name>F8Q8B8_SERL3</name>
<dbReference type="GO" id="GO:0004721">
    <property type="term" value="F:phosphoprotein phosphatase activity"/>
    <property type="evidence" value="ECO:0007669"/>
    <property type="project" value="InterPro"/>
</dbReference>
<dbReference type="STRING" id="936435.F8Q8B8"/>
<accession>F8Q8B8</accession>
<dbReference type="InterPro" id="IPR026893">
    <property type="entry name" value="Tyr/Ser_Pase_IphP-type"/>
</dbReference>
<proteinExistence type="predicted"/>
<dbReference type="InterPro" id="IPR000387">
    <property type="entry name" value="Tyr_Pase_dom"/>
</dbReference>
<gene>
    <name evidence="2" type="ORF">SERLA73DRAFT_187032</name>
</gene>